<dbReference type="EMBL" id="LN857009">
    <property type="protein sequence ID" value="CDP99445.1"/>
    <property type="molecule type" value="Genomic_DNA"/>
</dbReference>
<name>A0A1I9G4D0_BRUMA</name>
<organism evidence="1">
    <name type="scientific">Brugia malayi</name>
    <name type="common">Filarial nematode worm</name>
    <dbReference type="NCBI Taxonomy" id="6279"/>
    <lineage>
        <taxon>Eukaryota</taxon>
        <taxon>Metazoa</taxon>
        <taxon>Ecdysozoa</taxon>
        <taxon>Nematoda</taxon>
        <taxon>Chromadorea</taxon>
        <taxon>Rhabditida</taxon>
        <taxon>Spirurina</taxon>
        <taxon>Spiruromorpha</taxon>
        <taxon>Filarioidea</taxon>
        <taxon>Onchocercidae</taxon>
        <taxon>Brugia</taxon>
    </lineage>
</organism>
<proteinExistence type="predicted"/>
<protein>
    <submittedName>
        <fullName evidence="1">Bm14419</fullName>
    </submittedName>
</protein>
<evidence type="ECO:0000313" key="1">
    <source>
        <dbReference type="EMBL" id="CDP99445.1"/>
    </source>
</evidence>
<reference evidence="1" key="1">
    <citation type="journal article" date="2007" name="Science">
        <title>Draft genome of the filarial nematode parasite Brugia malayi.</title>
        <authorList>
            <person name="Ghedin E."/>
            <person name="Wang S."/>
            <person name="Spiro D."/>
            <person name="Caler E."/>
            <person name="Zhao Q."/>
            <person name="Crabtree J."/>
            <person name="Allen J.E."/>
            <person name="Delcher A.L."/>
            <person name="Guiliano D.B."/>
            <person name="Miranda-Saavedra D."/>
            <person name="Angiuoli S.V."/>
            <person name="Creasy T."/>
            <person name="Amedeo P."/>
            <person name="Haas B."/>
            <person name="El-Sayed N.M."/>
            <person name="Wortman J.R."/>
            <person name="Feldblyum T."/>
            <person name="Tallon L."/>
            <person name="Schatz M."/>
            <person name="Shumway M."/>
            <person name="Koo H."/>
            <person name="Salzberg S.L."/>
            <person name="Schobel S."/>
            <person name="Pertea M."/>
            <person name="Pop M."/>
            <person name="White O."/>
            <person name="Barton G.J."/>
            <person name="Carlow C.K."/>
            <person name="Crawford M.J."/>
            <person name="Daub J."/>
            <person name="Dimmic M.W."/>
            <person name="Estes C.F."/>
            <person name="Foster J.M."/>
            <person name="Ganatra M."/>
            <person name="Gregory W.F."/>
            <person name="Johnson N.M."/>
            <person name="Jin J."/>
            <person name="Komuniecki R."/>
            <person name="Korf I."/>
            <person name="Kumar S."/>
            <person name="Laney S."/>
            <person name="Li B.W."/>
            <person name="Li W."/>
            <person name="Lindblom T.H."/>
            <person name="Lustigman S."/>
            <person name="Ma D."/>
            <person name="Maina C.V."/>
            <person name="Martin D.M."/>
            <person name="McCarter J.P."/>
            <person name="McReynolds L."/>
            <person name="Mitreva M."/>
            <person name="Nutman T.B."/>
            <person name="Parkinson J."/>
            <person name="Peregrin-Alvarez J.M."/>
            <person name="Poole C."/>
            <person name="Ren Q."/>
            <person name="Saunders L."/>
            <person name="Sluder A.E."/>
            <person name="Smith K."/>
            <person name="Stanke M."/>
            <person name="Unnasch T.R."/>
            <person name="Ware J."/>
            <person name="Wei A.D."/>
            <person name="Weil G."/>
            <person name="Williams D.J."/>
            <person name="Zhang Y."/>
            <person name="Williams S.A."/>
            <person name="Fraser-Liggett C."/>
            <person name="Slatko B."/>
            <person name="Blaxter M.L."/>
            <person name="Scott A.L."/>
        </authorList>
    </citation>
    <scope>NUCLEOTIDE SEQUENCE</scope>
    <source>
        <strain evidence="1">FR3</strain>
    </source>
</reference>
<reference evidence="1" key="2">
    <citation type="submission" date="2012-12" db="EMBL/GenBank/DDBJ databases">
        <authorList>
            <consortium name="WormBase Consortium"/>
            <person name="Ghedin E."/>
            <person name="Paulini M."/>
        </authorList>
    </citation>
    <scope>NUCLEOTIDE SEQUENCE</scope>
    <source>
        <strain evidence="1">FR3</strain>
    </source>
</reference>
<dbReference type="AlphaFoldDB" id="A0A1I9G4D0"/>
<accession>A0A1I9G4D0</accession>
<gene>
    <name evidence="1" type="primary">Bm14419</name>
    <name evidence="1" type="ORF">BM_Bm14419</name>
</gene>
<sequence length="49" mass="6039">MTQLEEKRKLGTERHFKEHSVEAVLEKENEERGGRERERERFIVCFFML</sequence>